<comment type="caution">
    <text evidence="1">The sequence shown here is derived from an EMBL/GenBank/DDBJ whole genome shotgun (WGS) entry which is preliminary data.</text>
</comment>
<evidence type="ECO:0000313" key="1">
    <source>
        <dbReference type="EMBL" id="KAF6505897.1"/>
    </source>
</evidence>
<gene>
    <name evidence="1" type="ORF">HJG63_007784</name>
</gene>
<dbReference type="PANTHER" id="PTHR45134">
    <property type="entry name" value="OS08G0543275 PROTEIN"/>
    <property type="match status" value="1"/>
</dbReference>
<dbReference type="PANTHER" id="PTHR45134:SF5">
    <property type="entry name" value="OS08G0543275 PROTEIN"/>
    <property type="match status" value="1"/>
</dbReference>
<protein>
    <submittedName>
        <fullName evidence="1">Uncharacterized protein</fullName>
    </submittedName>
</protein>
<organism evidence="1 2">
    <name type="scientific">Rousettus aegyptiacus</name>
    <name type="common">Egyptian fruit bat</name>
    <name type="synonym">Pteropus aegyptiacus</name>
    <dbReference type="NCBI Taxonomy" id="9407"/>
    <lineage>
        <taxon>Eukaryota</taxon>
        <taxon>Metazoa</taxon>
        <taxon>Chordata</taxon>
        <taxon>Craniata</taxon>
        <taxon>Vertebrata</taxon>
        <taxon>Euteleostomi</taxon>
        <taxon>Mammalia</taxon>
        <taxon>Eutheria</taxon>
        <taxon>Laurasiatheria</taxon>
        <taxon>Chiroptera</taxon>
        <taxon>Yinpterochiroptera</taxon>
        <taxon>Pteropodoidea</taxon>
        <taxon>Pteropodidae</taxon>
        <taxon>Rousettinae</taxon>
        <taxon>Rousettus</taxon>
    </lineage>
</organism>
<dbReference type="AlphaFoldDB" id="A0A7J8KAL4"/>
<reference evidence="1 2" key="1">
    <citation type="journal article" date="2020" name="Nature">
        <title>Six reference-quality genomes reveal evolution of bat adaptations.</title>
        <authorList>
            <person name="Jebb D."/>
            <person name="Huang Z."/>
            <person name="Pippel M."/>
            <person name="Hughes G.M."/>
            <person name="Lavrichenko K."/>
            <person name="Devanna P."/>
            <person name="Winkler S."/>
            <person name="Jermiin L.S."/>
            <person name="Skirmuntt E.C."/>
            <person name="Katzourakis A."/>
            <person name="Burkitt-Gray L."/>
            <person name="Ray D.A."/>
            <person name="Sullivan K.A.M."/>
            <person name="Roscito J.G."/>
            <person name="Kirilenko B.M."/>
            <person name="Davalos L.M."/>
            <person name="Corthals A.P."/>
            <person name="Power M.L."/>
            <person name="Jones G."/>
            <person name="Ransome R.D."/>
            <person name="Dechmann D.K.N."/>
            <person name="Locatelli A.G."/>
            <person name="Puechmaille S.J."/>
            <person name="Fedrigo O."/>
            <person name="Jarvis E.D."/>
            <person name="Hiller M."/>
            <person name="Vernes S.C."/>
            <person name="Myers E.W."/>
            <person name="Teeling E.C."/>
        </authorList>
    </citation>
    <scope>NUCLEOTIDE SEQUENCE [LARGE SCALE GENOMIC DNA]</scope>
    <source>
        <strain evidence="1">MRouAeg1</strain>
        <tissue evidence="1">Muscle</tissue>
    </source>
</reference>
<evidence type="ECO:0000313" key="2">
    <source>
        <dbReference type="Proteomes" id="UP000593571"/>
    </source>
</evidence>
<dbReference type="Proteomes" id="UP000593571">
    <property type="component" value="Unassembled WGS sequence"/>
</dbReference>
<proteinExistence type="predicted"/>
<sequence>MHTRMRTYTHAHTCMYPHAYTHAHTRTRMHTHEYRHTRAHTCMYTHAHTCMHTCMHTHACTHMHVHTCMRTHACTHMHAHACTPMHTHMHAHTCTCMHARTHTHTHSHHSAPLYFSPQHLLPPAKLCISFTYLSISVSFRQSTGSMGTRRMEFSSVLFIAAPPEQSPTHSRCSLNSCQMMNVLRNVSRSG</sequence>
<keyword evidence="2" id="KW-1185">Reference proteome</keyword>
<dbReference type="EMBL" id="JACASE010000001">
    <property type="protein sequence ID" value="KAF6505897.1"/>
    <property type="molecule type" value="Genomic_DNA"/>
</dbReference>
<name>A0A7J8KAL4_ROUAE</name>
<accession>A0A7J8KAL4</accession>